<keyword evidence="1" id="KW-1133">Transmembrane helix</keyword>
<protein>
    <submittedName>
        <fullName evidence="2">Uncharacterized protein</fullName>
    </submittedName>
</protein>
<reference evidence="2 3" key="1">
    <citation type="submission" date="2023-07" db="EMBL/GenBank/DDBJ databases">
        <title>Genomic Encyclopedia of Type Strains, Phase IV (KMG-IV): sequencing the most valuable type-strain genomes for metagenomic binning, comparative biology and taxonomic classification.</title>
        <authorList>
            <person name="Goeker M."/>
        </authorList>
    </citation>
    <scope>NUCLEOTIDE SEQUENCE [LARGE SCALE GENOMIC DNA]</scope>
    <source>
        <strain evidence="2 3">DSM 15049</strain>
    </source>
</reference>
<proteinExistence type="predicted"/>
<dbReference type="RefSeq" id="WP_307508944.1">
    <property type="nucleotide sequence ID" value="NZ_BAAACE010000028.1"/>
</dbReference>
<organism evidence="2 3">
    <name type="scientific">Paraclostridium ghonii</name>
    <dbReference type="NCBI Taxonomy" id="29358"/>
    <lineage>
        <taxon>Bacteria</taxon>
        <taxon>Bacillati</taxon>
        <taxon>Bacillota</taxon>
        <taxon>Clostridia</taxon>
        <taxon>Peptostreptococcales</taxon>
        <taxon>Peptostreptococcaceae</taxon>
        <taxon>Paraclostridium</taxon>
    </lineage>
</organism>
<comment type="caution">
    <text evidence="2">The sequence shown here is derived from an EMBL/GenBank/DDBJ whole genome shotgun (WGS) entry which is preliminary data.</text>
</comment>
<evidence type="ECO:0000313" key="3">
    <source>
        <dbReference type="Proteomes" id="UP001232584"/>
    </source>
</evidence>
<keyword evidence="3" id="KW-1185">Reference proteome</keyword>
<dbReference type="EMBL" id="JAUSWG010000013">
    <property type="protein sequence ID" value="MDQ0557638.1"/>
    <property type="molecule type" value="Genomic_DNA"/>
</dbReference>
<name>A0ABU0N396_9FIRM</name>
<accession>A0ABU0N396</accession>
<feature type="transmembrane region" description="Helical" evidence="1">
    <location>
        <begin position="20"/>
        <end position="39"/>
    </location>
</feature>
<evidence type="ECO:0000313" key="2">
    <source>
        <dbReference type="EMBL" id="MDQ0557638.1"/>
    </source>
</evidence>
<keyword evidence="1" id="KW-0472">Membrane</keyword>
<evidence type="ECO:0000256" key="1">
    <source>
        <dbReference type="SAM" id="Phobius"/>
    </source>
</evidence>
<sequence length="49" mass="5584">MVSDLLILIAGILLKNAYQNIIVITIILSCFAIEFGGYYRIFKYAKLEN</sequence>
<gene>
    <name evidence="2" type="ORF">QOZ92_002773</name>
</gene>
<dbReference type="Proteomes" id="UP001232584">
    <property type="component" value="Unassembled WGS sequence"/>
</dbReference>
<keyword evidence="1" id="KW-0812">Transmembrane</keyword>